<sequence>MNLMENNSKGIAKGELVALIISSSIGTGIFGIMNDLANAAAPGPALLAWVFVGIGILALVLSLNNLSERRPELDSGIFSYAGAQFGPLGEFISGWAYWLSSWLGNIAFATMLMSSFGTFFKVFKGGQNLASIFAAIIIMWLLTLLVNNGVESASFINTIVTICKLIPIFAFVVIMIISFKGGIFTADFWGNVTNNVLHGGKTVSLFEQMKGSIMVMMWVFIGIEGASVLGNRAKKKSDAQQATVYGLVSLLAIYILVSLLPYGVLSQAKIATLQQPAMGEILKHVVGSWGSVMINIGLIISTLGAWISWTMLPAETTMLMAKDKTLPKSWGKVNKKNAPTYSLVITGVMQTIFLFSLLFTEYAYNFAYSLCTAAILISYLMVGSYQMQFSYQKKEWGQFVIGIIAAAFQLTAMVLAGWQQVLMVSILYIPGFIFYYLSSKENDRRINKNEKITMGIVLLIAVIAIIMICTGTIKVG</sequence>
<dbReference type="AlphaFoldDB" id="A0A0R2K166"/>
<reference evidence="10 11" key="1">
    <citation type="journal article" date="2015" name="Genome Announc.">
        <title>Expanding the biotechnology potential of lactobacilli through comparative genomics of 213 strains and associated genera.</title>
        <authorList>
            <person name="Sun Z."/>
            <person name="Harris H.M."/>
            <person name="McCann A."/>
            <person name="Guo C."/>
            <person name="Argimon S."/>
            <person name="Zhang W."/>
            <person name="Yang X."/>
            <person name="Jeffery I.B."/>
            <person name="Cooney J.C."/>
            <person name="Kagawa T.F."/>
            <person name="Liu W."/>
            <person name="Song Y."/>
            <person name="Salvetti E."/>
            <person name="Wrobel A."/>
            <person name="Rasinkangas P."/>
            <person name="Parkhill J."/>
            <person name="Rea M.C."/>
            <person name="O'Sullivan O."/>
            <person name="Ritari J."/>
            <person name="Douillard F.P."/>
            <person name="Paul Ross R."/>
            <person name="Yang R."/>
            <person name="Briner A.E."/>
            <person name="Felis G.E."/>
            <person name="de Vos W.M."/>
            <person name="Barrangou R."/>
            <person name="Klaenhammer T.R."/>
            <person name="Caufield P.W."/>
            <person name="Cui Y."/>
            <person name="Zhang H."/>
            <person name="O'Toole P.W."/>
        </authorList>
    </citation>
    <scope>NUCLEOTIDE SEQUENCE [LARGE SCALE GENOMIC DNA]</scope>
    <source>
        <strain evidence="10 11">DSM 15353</strain>
    </source>
</reference>
<evidence type="ECO:0000256" key="8">
    <source>
        <dbReference type="ARBA" id="ARBA00023136"/>
    </source>
</evidence>
<dbReference type="InterPro" id="IPR050367">
    <property type="entry name" value="APC_superfamily"/>
</dbReference>
<feature type="transmembrane region" description="Helical" evidence="9">
    <location>
        <begin position="338"/>
        <end position="360"/>
    </location>
</feature>
<keyword evidence="3" id="KW-0813">Transport</keyword>
<evidence type="ECO:0000256" key="9">
    <source>
        <dbReference type="SAM" id="Phobius"/>
    </source>
</evidence>
<keyword evidence="6" id="KW-0029">Amino-acid transport</keyword>
<feature type="transmembrane region" description="Helical" evidence="9">
    <location>
        <begin position="421"/>
        <end position="439"/>
    </location>
</feature>
<dbReference type="PIRSF" id="PIRSF006060">
    <property type="entry name" value="AA_transporter"/>
    <property type="match status" value="1"/>
</dbReference>
<dbReference type="Proteomes" id="UP000051491">
    <property type="component" value="Unassembled WGS sequence"/>
</dbReference>
<evidence type="ECO:0000256" key="6">
    <source>
        <dbReference type="ARBA" id="ARBA00022970"/>
    </source>
</evidence>
<feature type="transmembrane region" description="Helical" evidence="9">
    <location>
        <begin position="129"/>
        <end position="147"/>
    </location>
</feature>
<dbReference type="EMBL" id="JQBK01000067">
    <property type="protein sequence ID" value="KRN81494.1"/>
    <property type="molecule type" value="Genomic_DNA"/>
</dbReference>
<evidence type="ECO:0000256" key="1">
    <source>
        <dbReference type="ARBA" id="ARBA00004651"/>
    </source>
</evidence>
<comment type="caution">
    <text evidence="10">The sequence shown here is derived from an EMBL/GenBank/DDBJ whole genome shotgun (WGS) entry which is preliminary data.</text>
</comment>
<feature type="transmembrane region" description="Helical" evidence="9">
    <location>
        <begin position="45"/>
        <end position="63"/>
    </location>
</feature>
<proteinExistence type="inferred from homology"/>
<dbReference type="InterPro" id="IPR002293">
    <property type="entry name" value="AA/rel_permease1"/>
</dbReference>
<evidence type="ECO:0000256" key="3">
    <source>
        <dbReference type="ARBA" id="ARBA00022448"/>
    </source>
</evidence>
<keyword evidence="7 9" id="KW-1133">Transmembrane helix</keyword>
<name>A0A0R2K166_9LACO</name>
<evidence type="ECO:0000313" key="11">
    <source>
        <dbReference type="Proteomes" id="UP000051491"/>
    </source>
</evidence>
<feature type="transmembrane region" description="Helical" evidence="9">
    <location>
        <begin position="285"/>
        <end position="312"/>
    </location>
</feature>
<feature type="transmembrane region" description="Helical" evidence="9">
    <location>
        <begin position="211"/>
        <end position="230"/>
    </location>
</feature>
<comment type="similarity">
    <text evidence="2">Belongs to the amino acid-polyamine-organocation (APC) superfamily. Basic amino acid/polyamine antiporter (APA) (TC 2.A.3.2) family.</text>
</comment>
<accession>A0A0R2K166</accession>
<keyword evidence="5 9" id="KW-0812">Transmembrane</keyword>
<feature type="transmembrane region" description="Helical" evidence="9">
    <location>
        <begin position="159"/>
        <end position="179"/>
    </location>
</feature>
<dbReference type="GO" id="GO:0005886">
    <property type="term" value="C:plasma membrane"/>
    <property type="evidence" value="ECO:0007669"/>
    <property type="project" value="UniProtKB-SubCell"/>
</dbReference>
<feature type="transmembrane region" description="Helical" evidence="9">
    <location>
        <begin position="366"/>
        <end position="384"/>
    </location>
</feature>
<feature type="transmembrane region" description="Helical" evidence="9">
    <location>
        <begin position="12"/>
        <end position="33"/>
    </location>
</feature>
<protein>
    <submittedName>
        <fullName evidence="10">Amino acid permease-associated protein</fullName>
    </submittedName>
</protein>
<dbReference type="PATRIC" id="fig|89059.3.peg.1999"/>
<evidence type="ECO:0000256" key="2">
    <source>
        <dbReference type="ARBA" id="ARBA00008220"/>
    </source>
</evidence>
<feature type="transmembrane region" description="Helical" evidence="9">
    <location>
        <begin position="451"/>
        <end position="473"/>
    </location>
</feature>
<evidence type="ECO:0000313" key="10">
    <source>
        <dbReference type="EMBL" id="KRN81494.1"/>
    </source>
</evidence>
<feature type="transmembrane region" description="Helical" evidence="9">
    <location>
        <begin position="396"/>
        <end position="415"/>
    </location>
</feature>
<evidence type="ECO:0000256" key="7">
    <source>
        <dbReference type="ARBA" id="ARBA00022989"/>
    </source>
</evidence>
<feature type="transmembrane region" description="Helical" evidence="9">
    <location>
        <begin position="102"/>
        <end position="123"/>
    </location>
</feature>
<dbReference type="Pfam" id="PF13520">
    <property type="entry name" value="AA_permease_2"/>
    <property type="match status" value="1"/>
</dbReference>
<dbReference type="GO" id="GO:0022857">
    <property type="term" value="F:transmembrane transporter activity"/>
    <property type="evidence" value="ECO:0007669"/>
    <property type="project" value="InterPro"/>
</dbReference>
<dbReference type="PANTHER" id="PTHR42770:SF4">
    <property type="entry name" value="ARGININE_ORNITHINE ANTIPORTER-RELATED"/>
    <property type="match status" value="1"/>
</dbReference>
<dbReference type="Gene3D" id="1.20.1740.10">
    <property type="entry name" value="Amino acid/polyamine transporter I"/>
    <property type="match status" value="1"/>
</dbReference>
<dbReference type="NCBIfam" id="TIGR00905">
    <property type="entry name" value="2A0302"/>
    <property type="match status" value="1"/>
</dbReference>
<dbReference type="STRING" id="89059.LAC1533_2182"/>
<dbReference type="GO" id="GO:0006865">
    <property type="term" value="P:amino acid transport"/>
    <property type="evidence" value="ECO:0007669"/>
    <property type="project" value="UniProtKB-KW"/>
</dbReference>
<comment type="subcellular location">
    <subcellularLocation>
        <location evidence="1">Cell membrane</location>
        <topology evidence="1">Multi-pass membrane protein</topology>
    </subcellularLocation>
</comment>
<keyword evidence="8 9" id="KW-0472">Membrane</keyword>
<gene>
    <name evidence="10" type="ORF">IV43_GL001881</name>
</gene>
<evidence type="ECO:0000256" key="5">
    <source>
        <dbReference type="ARBA" id="ARBA00022692"/>
    </source>
</evidence>
<dbReference type="PANTHER" id="PTHR42770">
    <property type="entry name" value="AMINO ACID TRANSPORTER-RELATED"/>
    <property type="match status" value="1"/>
</dbReference>
<keyword evidence="4" id="KW-1003">Cell membrane</keyword>
<dbReference type="InterPro" id="IPR004754">
    <property type="entry name" value="Amino_acid_antiprt"/>
</dbReference>
<feature type="transmembrane region" description="Helical" evidence="9">
    <location>
        <begin position="242"/>
        <end position="265"/>
    </location>
</feature>
<organism evidence="10 11">
    <name type="scientific">Ligilactobacillus acidipiscis</name>
    <dbReference type="NCBI Taxonomy" id="89059"/>
    <lineage>
        <taxon>Bacteria</taxon>
        <taxon>Bacillati</taxon>
        <taxon>Bacillota</taxon>
        <taxon>Bacilli</taxon>
        <taxon>Lactobacillales</taxon>
        <taxon>Lactobacillaceae</taxon>
        <taxon>Ligilactobacillus</taxon>
    </lineage>
</organism>
<evidence type="ECO:0000256" key="4">
    <source>
        <dbReference type="ARBA" id="ARBA00022475"/>
    </source>
</evidence>